<evidence type="ECO:0000313" key="10">
    <source>
        <dbReference type="EMBL" id="KAB7497056.1"/>
    </source>
</evidence>
<dbReference type="InterPro" id="IPR004841">
    <property type="entry name" value="AA-permease/SLC12A_dom"/>
</dbReference>
<feature type="domain" description="Amino acid permease/ SLC12A" evidence="8">
    <location>
        <begin position="167"/>
        <end position="444"/>
    </location>
</feature>
<evidence type="ECO:0000256" key="6">
    <source>
        <dbReference type="SAM" id="MobiDB-lite"/>
    </source>
</evidence>
<keyword evidence="3 7" id="KW-1133">Transmembrane helix</keyword>
<evidence type="ECO:0000256" key="2">
    <source>
        <dbReference type="ARBA" id="ARBA00022692"/>
    </source>
</evidence>
<dbReference type="GO" id="GO:0008511">
    <property type="term" value="F:sodium:potassium:chloride symporter activity"/>
    <property type="evidence" value="ECO:0007669"/>
    <property type="project" value="TreeGrafter"/>
</dbReference>
<dbReference type="Pfam" id="PF00324">
    <property type="entry name" value="AA_permease"/>
    <property type="match status" value="1"/>
</dbReference>
<evidence type="ECO:0000256" key="5">
    <source>
        <dbReference type="SAM" id="Coils"/>
    </source>
</evidence>
<dbReference type="InterPro" id="IPR018491">
    <property type="entry name" value="SLC12_C"/>
</dbReference>
<feature type="transmembrane region" description="Helical" evidence="7">
    <location>
        <begin position="388"/>
        <end position="406"/>
    </location>
</feature>
<dbReference type="GO" id="GO:1990573">
    <property type="term" value="P:potassium ion import across plasma membrane"/>
    <property type="evidence" value="ECO:0007669"/>
    <property type="project" value="TreeGrafter"/>
</dbReference>
<dbReference type="GO" id="GO:0055075">
    <property type="term" value="P:potassium ion homeostasis"/>
    <property type="evidence" value="ECO:0007669"/>
    <property type="project" value="TreeGrafter"/>
</dbReference>
<dbReference type="PANTHER" id="PTHR11827">
    <property type="entry name" value="SOLUTE CARRIER FAMILY 12, CATION COTRANSPORTERS"/>
    <property type="match status" value="1"/>
</dbReference>
<feature type="transmembrane region" description="Helical" evidence="7">
    <location>
        <begin position="591"/>
        <end position="609"/>
    </location>
</feature>
<dbReference type="Gene3D" id="1.20.1740.10">
    <property type="entry name" value="Amino acid/polyamine transporter I"/>
    <property type="match status" value="2"/>
</dbReference>
<evidence type="ECO:0000256" key="7">
    <source>
        <dbReference type="SAM" id="Phobius"/>
    </source>
</evidence>
<feature type="coiled-coil region" evidence="5">
    <location>
        <begin position="861"/>
        <end position="901"/>
    </location>
</feature>
<feature type="transmembrane region" description="Helical" evidence="7">
    <location>
        <begin position="151"/>
        <end position="171"/>
    </location>
</feature>
<feature type="compositionally biased region" description="Basic and acidic residues" evidence="6">
    <location>
        <begin position="1"/>
        <end position="10"/>
    </location>
</feature>
<keyword evidence="2 7" id="KW-0812">Transmembrane</keyword>
<evidence type="ECO:0000256" key="4">
    <source>
        <dbReference type="ARBA" id="ARBA00023136"/>
    </source>
</evidence>
<feature type="region of interest" description="Disordered" evidence="6">
    <location>
        <begin position="1"/>
        <end position="22"/>
    </location>
</feature>
<keyword evidence="5" id="KW-0175">Coiled coil</keyword>
<protein>
    <submittedName>
        <fullName evidence="10">Solute carrier family 12 member 2</fullName>
    </submittedName>
</protein>
<dbReference type="GO" id="GO:0055078">
    <property type="term" value="P:sodium ion homeostasis"/>
    <property type="evidence" value="ECO:0007669"/>
    <property type="project" value="TreeGrafter"/>
</dbReference>
<feature type="domain" description="SLC12A transporter C-terminal" evidence="9">
    <location>
        <begin position="453"/>
        <end position="518"/>
    </location>
</feature>
<feature type="transmembrane region" description="Helical" evidence="7">
    <location>
        <begin position="107"/>
        <end position="131"/>
    </location>
</feature>
<feature type="transmembrane region" description="Helical" evidence="7">
    <location>
        <begin position="254"/>
        <end position="274"/>
    </location>
</feature>
<sequence>MGPFEPKEDCEATPLATTSKREGSPYADEVDVQKFGWVKGVFVRCLLNIWGVMLFLRLSWVTAQAGILGGIGIVLAANIVTFITALSMSAISTNGQIKGGPEFGGSIGLIFAFANAMASAMYIVGFCESLLSLLKIYDLTIIDGAINDTRIIGIITLAVLFIICILGGMALEAIDPSSAIPRGTLLAILTTFLSYVKFIVLIGATVSRDATGVVDSVSNWTFMNCSSFNGTDTCSYGTHHNFQILELISLFGPLIYGGCFAATLSSALASLVSAPKVFQALCKDKVFPLIEFFGKGYGKQDEPYRAYVLTLVVALLFIGIGELNAIASIISNFFLAAYALINYACFHSSYQKCPGWRPTFKYYNMWLSLIGGVLCGVVMFLIDWKTALITVLIVISLYLIVAYRKLDINWGSSVQSESYRQAMNAVFSLDRFDDHVKTFRPQILLFAGDPSDRPPLVHFAHSLTKNMALLVVANCSDEEEISYRLRSERQKAANKWLQKEKIKAFYTLANAPRMDKAARGNDVTRYFGTIHAALDHHYAVCILRIPGKMNYSDILEVPLLNCDLKDEGSANRQQEFDADAGYNIFSLRNRGFMGSISLKLTLLYFIVMIDKMEKGGQLLQGNELGLFGVMHEGFLDLISAIVVRLTDDKIDIKVIPFLPFAKSCQSSEEAVNNLNQSNGRQVTPKKVEECTASEAKSLLVPTQTINEMSETGSYASSRKSSANSDVIDGRGGSYLELRSKKKISPKHSPKKTVFKWKGSDDLVSGDVIENMKKFKLKQPAGTIDVWWLFDDGGLTLLLPYILTTRTLWQNCKLRIFCLCSKRGDLETEHRKMSELIRKFRIDISDVIMIEDYHKRPKEESMMAFNDLIDRFREKKEEEEEVEKEEEEKEEISNEREIDKDLLICEDEMKMSQDKTRRQDATRSDKGKNSCPFVYGVARNANQRSSTIPSCERKPIVRPHLLLVEVNNKCSLKVFLKY</sequence>
<keyword evidence="11" id="KW-1185">Reference proteome</keyword>
<dbReference type="GO" id="GO:0055064">
    <property type="term" value="P:chloride ion homeostasis"/>
    <property type="evidence" value="ECO:0007669"/>
    <property type="project" value="TreeGrafter"/>
</dbReference>
<feature type="transmembrane region" description="Helical" evidence="7">
    <location>
        <begin position="329"/>
        <end position="350"/>
    </location>
</feature>
<feature type="transmembrane region" description="Helical" evidence="7">
    <location>
        <begin position="362"/>
        <end position="382"/>
    </location>
</feature>
<evidence type="ECO:0000256" key="3">
    <source>
        <dbReference type="ARBA" id="ARBA00022989"/>
    </source>
</evidence>
<comment type="caution">
    <text evidence="10">The sequence shown here is derived from an EMBL/GenBank/DDBJ whole genome shotgun (WGS) entry which is preliminary data.</text>
</comment>
<dbReference type="OrthoDB" id="2020542at2759"/>
<dbReference type="AlphaFoldDB" id="A0A5N5SS82"/>
<dbReference type="GO" id="GO:0006884">
    <property type="term" value="P:cell volume homeostasis"/>
    <property type="evidence" value="ECO:0007669"/>
    <property type="project" value="TreeGrafter"/>
</dbReference>
<gene>
    <name evidence="10" type="ORF">Anas_12309</name>
</gene>
<dbReference type="PANTHER" id="PTHR11827:SF103">
    <property type="entry name" value="SODIUM CHLORIDE COTRANSPORTER 69, ISOFORM E"/>
    <property type="match status" value="1"/>
</dbReference>
<dbReference type="EMBL" id="SEYY01020753">
    <property type="protein sequence ID" value="KAB7497056.1"/>
    <property type="molecule type" value="Genomic_DNA"/>
</dbReference>
<feature type="transmembrane region" description="Helical" evidence="7">
    <location>
        <begin position="66"/>
        <end position="86"/>
    </location>
</feature>
<accession>A0A5N5SS82</accession>
<organism evidence="10 11">
    <name type="scientific">Armadillidium nasatum</name>
    <dbReference type="NCBI Taxonomy" id="96803"/>
    <lineage>
        <taxon>Eukaryota</taxon>
        <taxon>Metazoa</taxon>
        <taxon>Ecdysozoa</taxon>
        <taxon>Arthropoda</taxon>
        <taxon>Crustacea</taxon>
        <taxon>Multicrustacea</taxon>
        <taxon>Malacostraca</taxon>
        <taxon>Eumalacostraca</taxon>
        <taxon>Peracarida</taxon>
        <taxon>Isopoda</taxon>
        <taxon>Oniscidea</taxon>
        <taxon>Crinocheta</taxon>
        <taxon>Armadillidiidae</taxon>
        <taxon>Armadillidium</taxon>
    </lineage>
</organism>
<keyword evidence="4 7" id="KW-0472">Membrane</keyword>
<reference evidence="10 11" key="1">
    <citation type="journal article" date="2019" name="PLoS Biol.">
        <title>Sex chromosomes control vertical transmission of feminizing Wolbachia symbionts in an isopod.</title>
        <authorList>
            <person name="Becking T."/>
            <person name="Chebbi M.A."/>
            <person name="Giraud I."/>
            <person name="Moumen B."/>
            <person name="Laverre T."/>
            <person name="Caubet Y."/>
            <person name="Peccoud J."/>
            <person name="Gilbert C."/>
            <person name="Cordaux R."/>
        </authorList>
    </citation>
    <scope>NUCLEOTIDE SEQUENCE [LARGE SCALE GENOMIC DNA]</scope>
    <source>
        <strain evidence="10">ANa2</strain>
        <tissue evidence="10">Whole body excluding digestive tract and cuticle</tissue>
    </source>
</reference>
<evidence type="ECO:0000256" key="1">
    <source>
        <dbReference type="ARBA" id="ARBA00004141"/>
    </source>
</evidence>
<evidence type="ECO:0000313" key="11">
    <source>
        <dbReference type="Proteomes" id="UP000326759"/>
    </source>
</evidence>
<feature type="domain" description="SLC12A transporter C-terminal" evidence="9">
    <location>
        <begin position="627"/>
        <end position="918"/>
    </location>
</feature>
<dbReference type="GO" id="GO:0016020">
    <property type="term" value="C:membrane"/>
    <property type="evidence" value="ECO:0007669"/>
    <property type="project" value="UniProtKB-SubCell"/>
</dbReference>
<evidence type="ECO:0000259" key="8">
    <source>
        <dbReference type="Pfam" id="PF00324"/>
    </source>
</evidence>
<feature type="transmembrane region" description="Helical" evidence="7">
    <location>
        <begin position="304"/>
        <end position="323"/>
    </location>
</feature>
<dbReference type="Pfam" id="PF03522">
    <property type="entry name" value="SLC12"/>
    <property type="match status" value="2"/>
</dbReference>
<comment type="subcellular location">
    <subcellularLocation>
        <location evidence="1">Membrane</location>
        <topology evidence="1">Multi-pass membrane protein</topology>
    </subcellularLocation>
</comment>
<feature type="transmembrane region" description="Helical" evidence="7">
    <location>
        <begin position="183"/>
        <end position="206"/>
    </location>
</feature>
<name>A0A5N5SS82_9CRUS</name>
<evidence type="ECO:0000259" key="9">
    <source>
        <dbReference type="Pfam" id="PF03522"/>
    </source>
</evidence>
<dbReference type="InterPro" id="IPR004842">
    <property type="entry name" value="SLC12A_fam"/>
</dbReference>
<proteinExistence type="predicted"/>
<dbReference type="Proteomes" id="UP000326759">
    <property type="component" value="Unassembled WGS sequence"/>
</dbReference>